<evidence type="ECO:0000313" key="1">
    <source>
        <dbReference type="EMBL" id="CAD8200505.1"/>
    </source>
</evidence>
<dbReference type="EMBL" id="CAJJDP010000122">
    <property type="protein sequence ID" value="CAD8200505.1"/>
    <property type="molecule type" value="Genomic_DNA"/>
</dbReference>
<gene>
    <name evidence="1" type="ORF">POCTA_138.1.T1220041</name>
</gene>
<keyword evidence="2" id="KW-1185">Reference proteome</keyword>
<proteinExistence type="predicted"/>
<protein>
    <submittedName>
        <fullName evidence="1">Uncharacterized protein</fullName>
    </submittedName>
</protein>
<evidence type="ECO:0000313" key="2">
    <source>
        <dbReference type="Proteomes" id="UP000683925"/>
    </source>
</evidence>
<sequence length="272" mass="31468">MNKSSCKQKFYYRTKGWVKQKQEIINVLKKILDHDFNKPNYSDEYEESIQSLITKISYDKRIIGFFILVHLSQIRDTYSVDQFSSSISCNESQFESTIIENIKIKNTSLIGVNFVRCDVSGSEFTMSILVEQIRVKPNYLIVNGGIQVQTKELSLMAILINSINNSLASYNHNKPILLWNVNTGKFHLYFQDGAIQNKCASLLIVLHQLLAAAKLWILWNLQTGKQMQNQQDIFYDALYFDYLLTASNQHQEVKIIVSVYGMLIQKIKCQLK</sequence>
<organism evidence="1 2">
    <name type="scientific">Paramecium octaurelia</name>
    <dbReference type="NCBI Taxonomy" id="43137"/>
    <lineage>
        <taxon>Eukaryota</taxon>
        <taxon>Sar</taxon>
        <taxon>Alveolata</taxon>
        <taxon>Ciliophora</taxon>
        <taxon>Intramacronucleata</taxon>
        <taxon>Oligohymenophorea</taxon>
        <taxon>Peniculida</taxon>
        <taxon>Parameciidae</taxon>
        <taxon>Paramecium</taxon>
    </lineage>
</organism>
<dbReference type="Proteomes" id="UP000683925">
    <property type="component" value="Unassembled WGS sequence"/>
</dbReference>
<reference evidence="1" key="1">
    <citation type="submission" date="2021-01" db="EMBL/GenBank/DDBJ databases">
        <authorList>
            <consortium name="Genoscope - CEA"/>
            <person name="William W."/>
        </authorList>
    </citation>
    <scope>NUCLEOTIDE SEQUENCE</scope>
</reference>
<name>A0A8S1XHD1_PAROT</name>
<accession>A0A8S1XHD1</accession>
<comment type="caution">
    <text evidence="1">The sequence shown here is derived from an EMBL/GenBank/DDBJ whole genome shotgun (WGS) entry which is preliminary data.</text>
</comment>
<dbReference type="AlphaFoldDB" id="A0A8S1XHD1"/>